<evidence type="ECO:0000313" key="2">
    <source>
        <dbReference type="EMBL" id="CAB4133073.1"/>
    </source>
</evidence>
<accession>A0A6J5LIF1</accession>
<gene>
    <name evidence="2" type="ORF">UFOVP254_40</name>
    <name evidence="1" type="ORF">UFOVP76_13</name>
</gene>
<dbReference type="EMBL" id="LR796204">
    <property type="protein sequence ID" value="CAB4126745.1"/>
    <property type="molecule type" value="Genomic_DNA"/>
</dbReference>
<sequence>MALVLADRVRETTNTTGTGTLTLAGAVSGFQSFATIGNGNTTYYTITSGTDWEVGLGTYTAAGTTLARTTVYASSAGGTTKITVAAGANVFVTYPATQAVPAASAAITGGSIDGTTVGATTASTGAFTSISATSRTATGVLATSAGQTANVTITNTVTYTTGGKTLASQTAAANSTWRVRAYGTFTAANSATARNAQVACFWGATQLTAITSTVLTATAQTTNFEVEFDLTASSTTAIWTAGTMLNRTASATTLAINNATPASTAVTSGAQTLDLRFSMSVSVAGDSWVVQGVTIERLV</sequence>
<name>A0A6J5LIF1_9CAUD</name>
<proteinExistence type="predicted"/>
<protein>
    <submittedName>
        <fullName evidence="2">Uncharacterized protein</fullName>
    </submittedName>
</protein>
<reference evidence="2" key="1">
    <citation type="submission" date="2020-04" db="EMBL/GenBank/DDBJ databases">
        <authorList>
            <person name="Chiriac C."/>
            <person name="Salcher M."/>
            <person name="Ghai R."/>
            <person name="Kavagutti S V."/>
        </authorList>
    </citation>
    <scope>NUCLEOTIDE SEQUENCE</scope>
</reference>
<dbReference type="EMBL" id="LR796269">
    <property type="protein sequence ID" value="CAB4133073.1"/>
    <property type="molecule type" value="Genomic_DNA"/>
</dbReference>
<evidence type="ECO:0000313" key="1">
    <source>
        <dbReference type="EMBL" id="CAB4126745.1"/>
    </source>
</evidence>
<organism evidence="2">
    <name type="scientific">uncultured Caudovirales phage</name>
    <dbReference type="NCBI Taxonomy" id="2100421"/>
    <lineage>
        <taxon>Viruses</taxon>
        <taxon>Duplodnaviria</taxon>
        <taxon>Heunggongvirae</taxon>
        <taxon>Uroviricota</taxon>
        <taxon>Caudoviricetes</taxon>
        <taxon>Peduoviridae</taxon>
        <taxon>Maltschvirus</taxon>
        <taxon>Maltschvirus maltsch</taxon>
    </lineage>
</organism>